<dbReference type="RefSeq" id="WP_058748799.1">
    <property type="nucleotide sequence ID" value="NZ_LDRC01000010.1"/>
</dbReference>
<keyword evidence="2" id="KW-0812">Transmembrane</keyword>
<gene>
    <name evidence="3" type="ORF">NS359_02205</name>
</gene>
<evidence type="ECO:0000313" key="3">
    <source>
        <dbReference type="EMBL" id="KTR53829.1"/>
    </source>
</evidence>
<dbReference type="AlphaFoldDB" id="A0A147DU19"/>
<feature type="region of interest" description="Disordered" evidence="1">
    <location>
        <begin position="1"/>
        <end position="27"/>
    </location>
</feature>
<accession>A0A147DU19</accession>
<name>A0A147DU19_9MICO</name>
<protein>
    <submittedName>
        <fullName evidence="3">Uncharacterized protein</fullName>
    </submittedName>
</protein>
<comment type="caution">
    <text evidence="3">The sequence shown here is derived from an EMBL/GenBank/DDBJ whole genome shotgun (WGS) entry which is preliminary data.</text>
</comment>
<evidence type="ECO:0000256" key="2">
    <source>
        <dbReference type="SAM" id="Phobius"/>
    </source>
</evidence>
<dbReference type="OrthoDB" id="4980920at2"/>
<organism evidence="3 4">
    <name type="scientific">Curtobacterium oceanosedimentum</name>
    <dbReference type="NCBI Taxonomy" id="465820"/>
    <lineage>
        <taxon>Bacteria</taxon>
        <taxon>Bacillati</taxon>
        <taxon>Actinomycetota</taxon>
        <taxon>Actinomycetes</taxon>
        <taxon>Micrococcales</taxon>
        <taxon>Microbacteriaceae</taxon>
        <taxon>Curtobacterium</taxon>
    </lineage>
</organism>
<keyword evidence="2" id="KW-1133">Transmembrane helix</keyword>
<feature type="compositionally biased region" description="Basic and acidic residues" evidence="1">
    <location>
        <begin position="12"/>
        <end position="26"/>
    </location>
</feature>
<evidence type="ECO:0000256" key="1">
    <source>
        <dbReference type="SAM" id="MobiDB-lite"/>
    </source>
</evidence>
<reference evidence="3 4" key="1">
    <citation type="journal article" date="2016" name="Front. Microbiol.">
        <title>Genomic Resource of Rice Seed Associated Bacteria.</title>
        <authorList>
            <person name="Midha S."/>
            <person name="Bansal K."/>
            <person name="Sharma S."/>
            <person name="Kumar N."/>
            <person name="Patil P.P."/>
            <person name="Chaudhry V."/>
            <person name="Patil P.B."/>
        </authorList>
    </citation>
    <scope>NUCLEOTIDE SEQUENCE [LARGE SCALE GENOMIC DNA]</scope>
    <source>
        <strain evidence="3 4">NS359</strain>
    </source>
</reference>
<dbReference type="PATRIC" id="fig|465820.4.peg.131"/>
<sequence length="185" mass="19717">MSGSDQEGIRPLSKEAPTDTAHDRAPRRPALPTVLVCAAVLVVGTGAAVAVHLEHAAEVARRLPPASATSEQVLRVYLHAAEAHDCAVTEALTASDAPGSPGQSWCGQRQPTSWFDEHPDLLAHRNVGAVERIPADERGGVAEECIPVDVTETNMTGAEPGTLRGWQFCFHHTEDGWRLADEGYG</sequence>
<dbReference type="Proteomes" id="UP000072763">
    <property type="component" value="Unassembled WGS sequence"/>
</dbReference>
<keyword evidence="2" id="KW-0472">Membrane</keyword>
<dbReference type="EMBL" id="LDRC01000010">
    <property type="protein sequence ID" value="KTR53829.1"/>
    <property type="molecule type" value="Genomic_DNA"/>
</dbReference>
<evidence type="ECO:0000313" key="4">
    <source>
        <dbReference type="Proteomes" id="UP000072763"/>
    </source>
</evidence>
<proteinExistence type="predicted"/>
<feature type="transmembrane region" description="Helical" evidence="2">
    <location>
        <begin position="30"/>
        <end position="53"/>
    </location>
</feature>